<name>A0A117RK79_9ACTN</name>
<keyword evidence="2" id="KW-1185">Reference proteome</keyword>
<gene>
    <name evidence="1" type="ORF">AQJ67_35950</name>
</gene>
<protein>
    <submittedName>
        <fullName evidence="1">Uncharacterized protein</fullName>
    </submittedName>
</protein>
<evidence type="ECO:0000313" key="2">
    <source>
        <dbReference type="Proteomes" id="UP000053429"/>
    </source>
</evidence>
<comment type="caution">
    <text evidence="1">The sequence shown here is derived from an EMBL/GenBank/DDBJ whole genome shotgun (WGS) entry which is preliminary data.</text>
</comment>
<reference evidence="1 2" key="1">
    <citation type="submission" date="2015-10" db="EMBL/GenBank/DDBJ databases">
        <title>Draft genome sequence of Streptomyces caeruleatus NRRL B-24802, type strain for the species Streptomyces caeruleatus.</title>
        <authorList>
            <person name="Ruckert C."/>
            <person name="Winkler A."/>
            <person name="Kalinowski J."/>
            <person name="Kampfer P."/>
            <person name="Glaeser S."/>
        </authorList>
    </citation>
    <scope>NUCLEOTIDE SEQUENCE [LARGE SCALE GENOMIC DNA]</scope>
    <source>
        <strain evidence="1 2">NRRL B-24802</strain>
    </source>
</reference>
<sequence length="115" mass="13255">MRLQPAQLQWNDRVMAEARKHRYTVFVPQRENQRGDDPSLILVRGPRVIMLWLRMGRRKPVPQVDRHREAGREAHAFWPADWPLFVRVLVMAPAPVGRLADRVQAQDGADGDDAA</sequence>
<dbReference type="EMBL" id="LMWY01000049">
    <property type="protein sequence ID" value="KUN95386.1"/>
    <property type="molecule type" value="Genomic_DNA"/>
</dbReference>
<dbReference type="STRING" id="661399.AQJ67_35950"/>
<dbReference type="AlphaFoldDB" id="A0A117RK79"/>
<proteinExistence type="predicted"/>
<organism evidence="1 2">
    <name type="scientific">Streptomyces caeruleatus</name>
    <dbReference type="NCBI Taxonomy" id="661399"/>
    <lineage>
        <taxon>Bacteria</taxon>
        <taxon>Bacillati</taxon>
        <taxon>Actinomycetota</taxon>
        <taxon>Actinomycetes</taxon>
        <taxon>Kitasatosporales</taxon>
        <taxon>Streptomycetaceae</taxon>
        <taxon>Streptomyces</taxon>
    </lineage>
</organism>
<accession>A0A117RK79</accession>
<dbReference type="Proteomes" id="UP000053429">
    <property type="component" value="Unassembled WGS sequence"/>
</dbReference>
<dbReference type="OrthoDB" id="4324414at2"/>
<dbReference type="RefSeq" id="WP_062723661.1">
    <property type="nucleotide sequence ID" value="NZ_KQ948938.1"/>
</dbReference>
<evidence type="ECO:0000313" key="1">
    <source>
        <dbReference type="EMBL" id="KUN95386.1"/>
    </source>
</evidence>